<dbReference type="PANTHER" id="PTHR19375">
    <property type="entry name" value="HEAT SHOCK PROTEIN 70KDA"/>
    <property type="match status" value="1"/>
</dbReference>
<name>A0A813KF85_POLGL</name>
<dbReference type="SUPFAM" id="SSF100920">
    <property type="entry name" value="Heat shock protein 70kD (HSP70), peptide-binding domain"/>
    <property type="match status" value="1"/>
</dbReference>
<comment type="caution">
    <text evidence="4">The sequence shown here is derived from an EMBL/GenBank/DDBJ whole genome shotgun (WGS) entry which is preliminary data.</text>
</comment>
<feature type="non-terminal residue" evidence="4">
    <location>
        <position position="1"/>
    </location>
</feature>
<keyword evidence="2" id="KW-0067">ATP-binding</keyword>
<organism evidence="4 5">
    <name type="scientific">Polarella glacialis</name>
    <name type="common">Dinoflagellate</name>
    <dbReference type="NCBI Taxonomy" id="89957"/>
    <lineage>
        <taxon>Eukaryota</taxon>
        <taxon>Sar</taxon>
        <taxon>Alveolata</taxon>
        <taxon>Dinophyceae</taxon>
        <taxon>Suessiales</taxon>
        <taxon>Suessiaceae</taxon>
        <taxon>Polarella</taxon>
    </lineage>
</organism>
<dbReference type="InterPro" id="IPR013126">
    <property type="entry name" value="Hsp_70_fam"/>
</dbReference>
<feature type="region of interest" description="Disordered" evidence="3">
    <location>
        <begin position="1"/>
        <end position="22"/>
    </location>
</feature>
<sequence length="222" mass="24698">PSRLQTLRDGVSSSSEDPQPCHACSSGMAHLNGRSKENTMLGLFHLGDIPPAPGGVPQSEVTLDIDANDMLKVSASDQSFGKCYQSTIMNKKCRPSQMTIDRSPSVQESEKFGGEDEAINYQDVAWKAKHRGHRNRRPRRTPTSAWPGELLFHPAQHPERGAADEEVCGPRPVHERTYLVEDPELVGTLPSWTSLRISRRSSMALLISSQWPLSKNKLRFLN</sequence>
<dbReference type="InterPro" id="IPR029047">
    <property type="entry name" value="HSP70_peptide-bd_sf"/>
</dbReference>
<dbReference type="AlphaFoldDB" id="A0A813KF85"/>
<protein>
    <submittedName>
        <fullName evidence="4">Uncharacterized protein</fullName>
    </submittedName>
</protein>
<dbReference type="EMBL" id="CAJNNW010029476">
    <property type="protein sequence ID" value="CAE8700377.1"/>
    <property type="molecule type" value="Genomic_DNA"/>
</dbReference>
<gene>
    <name evidence="4" type="ORF">PGLA2088_LOCUS31593</name>
</gene>
<keyword evidence="1" id="KW-0547">Nucleotide-binding</keyword>
<evidence type="ECO:0000313" key="4">
    <source>
        <dbReference type="EMBL" id="CAE8700377.1"/>
    </source>
</evidence>
<evidence type="ECO:0000313" key="5">
    <source>
        <dbReference type="Proteomes" id="UP000626109"/>
    </source>
</evidence>
<dbReference type="Proteomes" id="UP000626109">
    <property type="component" value="Unassembled WGS sequence"/>
</dbReference>
<dbReference type="Gene3D" id="2.60.34.10">
    <property type="entry name" value="Substrate Binding Domain Of DNAk, Chain A, domain 1"/>
    <property type="match status" value="1"/>
</dbReference>
<dbReference type="GO" id="GO:0140662">
    <property type="term" value="F:ATP-dependent protein folding chaperone"/>
    <property type="evidence" value="ECO:0007669"/>
    <property type="project" value="InterPro"/>
</dbReference>
<reference evidence="4" key="1">
    <citation type="submission" date="2021-02" db="EMBL/GenBank/DDBJ databases">
        <authorList>
            <person name="Dougan E. K."/>
            <person name="Rhodes N."/>
            <person name="Thang M."/>
            <person name="Chan C."/>
        </authorList>
    </citation>
    <scope>NUCLEOTIDE SEQUENCE</scope>
</reference>
<feature type="compositionally biased region" description="Basic residues" evidence="3">
    <location>
        <begin position="129"/>
        <end position="140"/>
    </location>
</feature>
<proteinExistence type="predicted"/>
<feature type="region of interest" description="Disordered" evidence="3">
    <location>
        <begin position="129"/>
        <end position="148"/>
    </location>
</feature>
<evidence type="ECO:0000256" key="3">
    <source>
        <dbReference type="SAM" id="MobiDB-lite"/>
    </source>
</evidence>
<dbReference type="Pfam" id="PF00012">
    <property type="entry name" value="HSP70"/>
    <property type="match status" value="1"/>
</dbReference>
<accession>A0A813KF85</accession>
<dbReference type="GO" id="GO:0005524">
    <property type="term" value="F:ATP binding"/>
    <property type="evidence" value="ECO:0007669"/>
    <property type="project" value="UniProtKB-KW"/>
</dbReference>
<evidence type="ECO:0000256" key="1">
    <source>
        <dbReference type="ARBA" id="ARBA00022741"/>
    </source>
</evidence>
<evidence type="ECO:0000256" key="2">
    <source>
        <dbReference type="ARBA" id="ARBA00022840"/>
    </source>
</evidence>